<dbReference type="GO" id="GO:0051287">
    <property type="term" value="F:NAD binding"/>
    <property type="evidence" value="ECO:0007669"/>
    <property type="project" value="InterPro"/>
</dbReference>
<evidence type="ECO:0000313" key="11">
    <source>
        <dbReference type="EMBL" id="RDB17883.1"/>
    </source>
</evidence>
<dbReference type="GO" id="GO:0006108">
    <property type="term" value="P:malate metabolic process"/>
    <property type="evidence" value="ECO:0007669"/>
    <property type="project" value="TreeGrafter"/>
</dbReference>
<evidence type="ECO:0000256" key="5">
    <source>
        <dbReference type="PIRSR" id="PIRSR000106-1"/>
    </source>
</evidence>
<comment type="similarity">
    <text evidence="2 8">Belongs to the malic enzymes family.</text>
</comment>
<keyword evidence="12" id="KW-1185">Reference proteome</keyword>
<feature type="binding site" evidence="6">
    <location>
        <position position="437"/>
    </location>
    <ligand>
        <name>(S)-malate</name>
        <dbReference type="ChEBI" id="CHEBI:15589"/>
    </ligand>
</feature>
<dbReference type="InterPro" id="IPR015884">
    <property type="entry name" value="Malic_enzyme_CS"/>
</dbReference>
<dbReference type="PANTHER" id="PTHR23406">
    <property type="entry name" value="MALIC ENZYME-RELATED"/>
    <property type="match status" value="1"/>
</dbReference>
<evidence type="ECO:0000313" key="12">
    <source>
        <dbReference type="Proteomes" id="UP000076154"/>
    </source>
</evidence>
<accession>A0A369JDV3</accession>
<dbReference type="Proteomes" id="UP000076154">
    <property type="component" value="Unassembled WGS sequence"/>
</dbReference>
<dbReference type="InterPro" id="IPR046346">
    <property type="entry name" value="Aminoacid_DH-like_N_sf"/>
</dbReference>
<dbReference type="GO" id="GO:0046872">
    <property type="term" value="F:metal ion binding"/>
    <property type="evidence" value="ECO:0007669"/>
    <property type="project" value="UniProtKB-KW"/>
</dbReference>
<evidence type="ECO:0000256" key="8">
    <source>
        <dbReference type="RuleBase" id="RU003426"/>
    </source>
</evidence>
<keyword evidence="3 7" id="KW-0479">Metal-binding</keyword>
<dbReference type="PIRSF" id="PIRSF000106">
    <property type="entry name" value="ME"/>
    <property type="match status" value="1"/>
</dbReference>
<feature type="binding site" evidence="7">
    <location>
        <position position="224"/>
    </location>
    <ligand>
        <name>a divalent metal cation</name>
        <dbReference type="ChEBI" id="CHEBI:60240"/>
    </ligand>
</feature>
<feature type="active site" description="Proton acceptor" evidence="5">
    <location>
        <position position="152"/>
    </location>
</feature>
<dbReference type="GO" id="GO:0005739">
    <property type="term" value="C:mitochondrion"/>
    <property type="evidence" value="ECO:0007669"/>
    <property type="project" value="TreeGrafter"/>
</dbReference>
<protein>
    <recommendedName>
        <fullName evidence="8">Malic enzyme</fullName>
    </recommendedName>
</protein>
<dbReference type="PRINTS" id="PR00072">
    <property type="entry name" value="MALOXRDTASE"/>
</dbReference>
<dbReference type="NCBIfam" id="NF010052">
    <property type="entry name" value="PRK13529.1"/>
    <property type="match status" value="1"/>
</dbReference>
<dbReference type="EMBL" id="LUEZ02000107">
    <property type="protein sequence ID" value="RDB17883.1"/>
    <property type="molecule type" value="Genomic_DNA"/>
</dbReference>
<feature type="binding site" evidence="6">
    <location>
        <position position="393"/>
    </location>
    <ligand>
        <name>(S)-malate</name>
        <dbReference type="ChEBI" id="CHEBI:15589"/>
    </ligand>
</feature>
<dbReference type="PANTHER" id="PTHR23406:SF32">
    <property type="entry name" value="NADP-DEPENDENT MALIC ENZYME"/>
    <property type="match status" value="1"/>
</dbReference>
<dbReference type="InParanoid" id="A0A369JDV3"/>
<gene>
    <name evidence="11" type="primary">malA_1</name>
    <name evidence="11" type="ORF">Hypma_000866</name>
</gene>
<dbReference type="InterPro" id="IPR037062">
    <property type="entry name" value="Malic_N_dom_sf"/>
</dbReference>
<dbReference type="SUPFAM" id="SSF51735">
    <property type="entry name" value="NAD(P)-binding Rossmann-fold domains"/>
    <property type="match status" value="1"/>
</dbReference>
<dbReference type="InterPro" id="IPR012302">
    <property type="entry name" value="Malic_NAD-bd"/>
</dbReference>
<comment type="caution">
    <text evidence="11">The sequence shown here is derived from an EMBL/GenBank/DDBJ whole genome shotgun (WGS) entry which is preliminary data.</text>
</comment>
<feature type="domain" description="Malic enzyme NAD-binding" evidence="9">
    <location>
        <begin position="248"/>
        <end position="506"/>
    </location>
</feature>
<organism evidence="11 12">
    <name type="scientific">Hypsizygus marmoreus</name>
    <name type="common">White beech mushroom</name>
    <name type="synonym">Agaricus marmoreus</name>
    <dbReference type="NCBI Taxonomy" id="39966"/>
    <lineage>
        <taxon>Eukaryota</taxon>
        <taxon>Fungi</taxon>
        <taxon>Dikarya</taxon>
        <taxon>Basidiomycota</taxon>
        <taxon>Agaricomycotina</taxon>
        <taxon>Agaricomycetes</taxon>
        <taxon>Agaricomycetidae</taxon>
        <taxon>Agaricales</taxon>
        <taxon>Tricholomatineae</taxon>
        <taxon>Lyophyllaceae</taxon>
        <taxon>Hypsizygus</taxon>
    </lineage>
</organism>
<sequence>MPSSTYPPQKSLAPGLAPSSARIPPYFLNTDHRQRCLAQLRSKHDGLEKYIYLNGLKERDPNLFYEVLLGNMLEIIPILYTPTVGDACSRYSHIWRRPEGLYVSIENKGAIRQLLRTWPAGPASRIAVVTDGSRILGLGDLGANGLPISIGKLDLYIAGAGIKPSSTLPICLDLGTNTEKFLDDPLYIGVRRKRPGVEEMDAFMKEFMEAMKEVFPSLLVQFEDFSTDNAFRYLEMFRYQYRCFNDDIQGTGAVVLSGVLNAARLSSAASGKPLSEHKILFFGAGSAGVGVAKQLLSFFTLQGMSVEEAKSRIYTVDSKGLITSDRKGLQEHKKFFARTDYDGPPLTKLTDIIDYVKPTALLGLSTMRNAFTEEVVKLMASINARPIIFPLSNPVSLCEVDYHDAINWTNGSVIFASGSPYPAVEFEGKVYEPGQGNNMYIFPGIGMGAILSRARHITDAMVEQASIALSSSLTEEEETSDLVYPRLARIRDLSARIALAVIRAAQADNVDENSLLRNLSDLALLDYIKAKQWQPCSTHHANGSAKGSRL</sequence>
<name>A0A369JDV3_HYPMA</name>
<feature type="binding site" evidence="7">
    <location>
        <position position="223"/>
    </location>
    <ligand>
        <name>a divalent metal cation</name>
        <dbReference type="ChEBI" id="CHEBI:60240"/>
    </ligand>
</feature>
<dbReference type="CDD" id="cd05312">
    <property type="entry name" value="NAD_bind_1_malic_enz"/>
    <property type="match status" value="1"/>
</dbReference>
<evidence type="ECO:0000256" key="7">
    <source>
        <dbReference type="PIRSR" id="PIRSR000106-3"/>
    </source>
</evidence>
<evidence type="ECO:0000256" key="1">
    <source>
        <dbReference type="ARBA" id="ARBA00001936"/>
    </source>
</evidence>
<dbReference type="FunFam" id="3.40.50.720:FF:000182">
    <property type="entry name" value="NAD-dependent malic enzyme"/>
    <property type="match status" value="1"/>
</dbReference>
<dbReference type="Pfam" id="PF03949">
    <property type="entry name" value="Malic_M"/>
    <property type="match status" value="1"/>
</dbReference>
<keyword evidence="4 8" id="KW-0560">Oxidoreductase</keyword>
<dbReference type="Gene3D" id="3.40.50.720">
    <property type="entry name" value="NAD(P)-binding Rossmann-like Domain"/>
    <property type="match status" value="1"/>
</dbReference>
<dbReference type="InterPro" id="IPR001891">
    <property type="entry name" value="Malic_OxRdtase"/>
</dbReference>
<feature type="domain" description="Malic enzyme N-terminal" evidence="10">
    <location>
        <begin position="57"/>
        <end position="238"/>
    </location>
</feature>
<evidence type="ECO:0000259" key="10">
    <source>
        <dbReference type="SMART" id="SM01274"/>
    </source>
</evidence>
<evidence type="ECO:0000259" key="9">
    <source>
        <dbReference type="SMART" id="SM00919"/>
    </source>
</evidence>
<dbReference type="AlphaFoldDB" id="A0A369JDV3"/>
<dbReference type="SUPFAM" id="SSF53223">
    <property type="entry name" value="Aminoacid dehydrogenase-like, N-terminal domain"/>
    <property type="match status" value="1"/>
</dbReference>
<evidence type="ECO:0000256" key="4">
    <source>
        <dbReference type="ARBA" id="ARBA00023002"/>
    </source>
</evidence>
<evidence type="ECO:0000256" key="6">
    <source>
        <dbReference type="PIRSR" id="PIRSR000106-2"/>
    </source>
</evidence>
<proteinExistence type="inferred from homology"/>
<comment type="cofactor">
    <cofactor evidence="1">
        <name>Mn(2+)</name>
        <dbReference type="ChEBI" id="CHEBI:29035"/>
    </cofactor>
</comment>
<feature type="binding site" evidence="6">
    <location>
        <position position="134"/>
    </location>
    <ligand>
        <name>(S)-malate</name>
        <dbReference type="ChEBI" id="CHEBI:15589"/>
    </ligand>
</feature>
<dbReference type="SMART" id="SM00919">
    <property type="entry name" value="Malic_M"/>
    <property type="match status" value="1"/>
</dbReference>
<evidence type="ECO:0000256" key="2">
    <source>
        <dbReference type="ARBA" id="ARBA00008785"/>
    </source>
</evidence>
<comment type="cofactor">
    <cofactor evidence="7">
        <name>Mg(2+)</name>
        <dbReference type="ChEBI" id="CHEBI:18420"/>
    </cofactor>
    <cofactor evidence="7">
        <name>Mn(2+)</name>
        <dbReference type="ChEBI" id="CHEBI:29035"/>
    </cofactor>
    <text evidence="7">Divalent metal cations. Prefers magnesium or manganese.</text>
</comment>
<dbReference type="InterPro" id="IPR012301">
    <property type="entry name" value="Malic_N_dom"/>
</dbReference>
<dbReference type="SMART" id="SM01274">
    <property type="entry name" value="malic"/>
    <property type="match status" value="1"/>
</dbReference>
<dbReference type="Pfam" id="PF00390">
    <property type="entry name" value="malic"/>
    <property type="match status" value="1"/>
</dbReference>
<dbReference type="Gene3D" id="3.40.50.10380">
    <property type="entry name" value="Malic enzyme, N-terminal domain"/>
    <property type="match status" value="1"/>
</dbReference>
<dbReference type="PROSITE" id="PS00331">
    <property type="entry name" value="MALIC_ENZYMES"/>
    <property type="match status" value="1"/>
</dbReference>
<feature type="active site" description="Proton donor" evidence="5">
    <location>
        <position position="80"/>
    </location>
</feature>
<dbReference type="InterPro" id="IPR036291">
    <property type="entry name" value="NAD(P)-bd_dom_sf"/>
</dbReference>
<dbReference type="STRING" id="39966.A0A369JDV3"/>
<reference evidence="11" key="1">
    <citation type="submission" date="2018-04" db="EMBL/GenBank/DDBJ databases">
        <title>Whole genome sequencing of Hypsizygus marmoreus.</title>
        <authorList>
            <person name="Choi I.-G."/>
            <person name="Min B."/>
            <person name="Kim J.-G."/>
            <person name="Kim S."/>
            <person name="Oh Y.-L."/>
            <person name="Kong W.-S."/>
            <person name="Park H."/>
            <person name="Jeong J."/>
            <person name="Song E.-S."/>
        </authorList>
    </citation>
    <scope>NUCLEOTIDE SEQUENCE [LARGE SCALE GENOMIC DNA]</scope>
    <source>
        <strain evidence="11">51987-8</strain>
    </source>
</reference>
<dbReference type="OrthoDB" id="5365701at2759"/>
<feature type="binding site" evidence="7">
    <location>
        <position position="247"/>
    </location>
    <ligand>
        <name>a divalent metal cation</name>
        <dbReference type="ChEBI" id="CHEBI:60240"/>
    </ligand>
</feature>
<dbReference type="GO" id="GO:0004471">
    <property type="term" value="F:malate dehydrogenase (decarboxylating) (NAD+) activity"/>
    <property type="evidence" value="ECO:0007669"/>
    <property type="project" value="TreeGrafter"/>
</dbReference>
<evidence type="ECO:0000256" key="3">
    <source>
        <dbReference type="ARBA" id="ARBA00022723"/>
    </source>
</evidence>